<organism evidence="4 5">
    <name type="scientific">Streptomyces thinghirensis</name>
    <dbReference type="NCBI Taxonomy" id="551547"/>
    <lineage>
        <taxon>Bacteria</taxon>
        <taxon>Bacillati</taxon>
        <taxon>Actinomycetota</taxon>
        <taxon>Actinomycetes</taxon>
        <taxon>Kitasatosporales</taxon>
        <taxon>Streptomycetaceae</taxon>
        <taxon>Streptomyces</taxon>
    </lineage>
</organism>
<dbReference type="Pfam" id="PF13649">
    <property type="entry name" value="Methyltransf_25"/>
    <property type="match status" value="1"/>
</dbReference>
<keyword evidence="5" id="KW-1185">Reference proteome</keyword>
<evidence type="ECO:0000256" key="1">
    <source>
        <dbReference type="ARBA" id="ARBA00022603"/>
    </source>
</evidence>
<dbReference type="Gene3D" id="3.40.50.150">
    <property type="entry name" value="Vaccinia Virus protein VP39"/>
    <property type="match status" value="1"/>
</dbReference>
<evidence type="ECO:0000313" key="5">
    <source>
        <dbReference type="Proteomes" id="UP001499878"/>
    </source>
</evidence>
<protein>
    <submittedName>
        <fullName evidence="4">Class I SAM-dependent methyltransferase</fullName>
    </submittedName>
</protein>
<reference evidence="5" key="1">
    <citation type="journal article" date="2019" name="Int. J. Syst. Evol. Microbiol.">
        <title>The Global Catalogue of Microorganisms (GCM) 10K type strain sequencing project: providing services to taxonomists for standard genome sequencing and annotation.</title>
        <authorList>
            <consortium name="The Broad Institute Genomics Platform"/>
            <consortium name="The Broad Institute Genome Sequencing Center for Infectious Disease"/>
            <person name="Wu L."/>
            <person name="Ma J."/>
        </authorList>
    </citation>
    <scope>NUCLEOTIDE SEQUENCE [LARGE SCALE GENOMIC DNA]</scope>
    <source>
        <strain evidence="5">JCM 18306</strain>
    </source>
</reference>
<evidence type="ECO:0000256" key="2">
    <source>
        <dbReference type="ARBA" id="ARBA00022679"/>
    </source>
</evidence>
<gene>
    <name evidence="4" type="ORF">GCM10023323_38110</name>
</gene>
<dbReference type="InterPro" id="IPR029063">
    <property type="entry name" value="SAM-dependent_MTases_sf"/>
</dbReference>
<sequence length="269" mass="28631">MWPCAGRGTPYGPVTSDGLYVVAPGETGMSVTSRYRDAWESFWNEAPEGQGAVFWDAEPMLTAGRHLAHFEPHLTDPGLPMIDLGCGNGTQTRYFADRFPHVVGADLSAAALDHARHADPAGQAAYRQLDAADKAEAETLHAELGDANVYVRGVLHQCEPDDRQPLADALAALLGERGRAFLVEPSQAAKTVLMGLAQGPEGPPAKLAPVLRHGLTPGAVPDEAVPEYLRAAGLTVLASGELPLMTTEYTPDGTRIELPSTWVVAGRHQ</sequence>
<dbReference type="PANTHER" id="PTHR43861:SF1">
    <property type="entry name" value="TRANS-ACONITATE 2-METHYLTRANSFERASE"/>
    <property type="match status" value="1"/>
</dbReference>
<feature type="domain" description="Methyltransferase" evidence="3">
    <location>
        <begin position="82"/>
        <end position="178"/>
    </location>
</feature>
<dbReference type="EMBL" id="BAABJR010000009">
    <property type="protein sequence ID" value="GAA5210450.1"/>
    <property type="molecule type" value="Genomic_DNA"/>
</dbReference>
<proteinExistence type="predicted"/>
<dbReference type="SUPFAM" id="SSF53335">
    <property type="entry name" value="S-adenosyl-L-methionine-dependent methyltransferases"/>
    <property type="match status" value="1"/>
</dbReference>
<keyword evidence="1 4" id="KW-0489">Methyltransferase</keyword>
<dbReference type="GO" id="GO:0032259">
    <property type="term" value="P:methylation"/>
    <property type="evidence" value="ECO:0007669"/>
    <property type="project" value="UniProtKB-KW"/>
</dbReference>
<dbReference type="GO" id="GO:0008168">
    <property type="term" value="F:methyltransferase activity"/>
    <property type="evidence" value="ECO:0007669"/>
    <property type="project" value="UniProtKB-KW"/>
</dbReference>
<dbReference type="Proteomes" id="UP001499878">
    <property type="component" value="Unassembled WGS sequence"/>
</dbReference>
<keyword evidence="2" id="KW-0808">Transferase</keyword>
<dbReference type="PANTHER" id="PTHR43861">
    <property type="entry name" value="TRANS-ACONITATE 2-METHYLTRANSFERASE-RELATED"/>
    <property type="match status" value="1"/>
</dbReference>
<evidence type="ECO:0000313" key="4">
    <source>
        <dbReference type="EMBL" id="GAA5210450.1"/>
    </source>
</evidence>
<dbReference type="InterPro" id="IPR041698">
    <property type="entry name" value="Methyltransf_25"/>
</dbReference>
<evidence type="ECO:0000259" key="3">
    <source>
        <dbReference type="Pfam" id="PF13649"/>
    </source>
</evidence>
<comment type="caution">
    <text evidence="4">The sequence shown here is derived from an EMBL/GenBank/DDBJ whole genome shotgun (WGS) entry which is preliminary data.</text>
</comment>
<name>A0ABP9T3Z6_9ACTN</name>
<accession>A0ABP9T3Z6</accession>
<dbReference type="CDD" id="cd02440">
    <property type="entry name" value="AdoMet_MTases"/>
    <property type="match status" value="1"/>
</dbReference>